<proteinExistence type="predicted"/>
<evidence type="ECO:0000256" key="1">
    <source>
        <dbReference type="SAM" id="Phobius"/>
    </source>
</evidence>
<feature type="domain" description="MOSC" evidence="2">
    <location>
        <begin position="172"/>
        <end position="319"/>
    </location>
</feature>
<evidence type="ECO:0000259" key="2">
    <source>
        <dbReference type="PROSITE" id="PS51340"/>
    </source>
</evidence>
<dbReference type="AlphaFoldDB" id="A0AA89C341"/>
<evidence type="ECO:0000313" key="3">
    <source>
        <dbReference type="EMBL" id="KAK3092786.1"/>
    </source>
</evidence>
<protein>
    <recommendedName>
        <fullName evidence="2">MOSC domain-containing protein</fullName>
    </recommendedName>
</protein>
<evidence type="ECO:0000313" key="4">
    <source>
        <dbReference type="Proteomes" id="UP001186944"/>
    </source>
</evidence>
<dbReference type="InterPro" id="IPR005303">
    <property type="entry name" value="MOCOS_middle"/>
</dbReference>
<keyword evidence="1" id="KW-0472">Membrane</keyword>
<sequence length="321" mass="35726">MDDASSVAVAVAVISIAKLMIGWLMYGHKHRKYQHVGTVSSLRCYPVKSCQAVHTQQARATVLGLNLDGVTDRHWLITKYNGDFISQRQCPEMALISVSILGNDIQLDAPGMTSLTLPKNPPLNKSKVGRVRVWETRIEALHCGQEASDWVSKFLGIEGLQMGFFAPGLKVRDTSNEPKPWGFVALPGDLSAYSDFGAYLVTNEASLEDLNERLEKKVTMTNFRPNIVIKGCKAFDEDNWLEIRIGDKVYFRVQDPCTRCSLTTVDPEKGVKDPKMEPLATLKKFRGYPPYEVEGPCFGVNAAIDYPGNIQVGDPVYVLRK</sequence>
<dbReference type="Proteomes" id="UP001186944">
    <property type="component" value="Unassembled WGS sequence"/>
</dbReference>
<dbReference type="GO" id="GO:0030151">
    <property type="term" value="F:molybdenum ion binding"/>
    <property type="evidence" value="ECO:0007669"/>
    <property type="project" value="InterPro"/>
</dbReference>
<keyword evidence="1" id="KW-1133">Transmembrane helix</keyword>
<dbReference type="PROSITE" id="PS51340">
    <property type="entry name" value="MOSC"/>
    <property type="match status" value="1"/>
</dbReference>
<dbReference type="EMBL" id="VSWD01000009">
    <property type="protein sequence ID" value="KAK3092786.1"/>
    <property type="molecule type" value="Genomic_DNA"/>
</dbReference>
<dbReference type="SUPFAM" id="SSF141673">
    <property type="entry name" value="MOSC N-terminal domain-like"/>
    <property type="match status" value="1"/>
</dbReference>
<name>A0AA89C341_PINIB</name>
<organism evidence="3 4">
    <name type="scientific">Pinctada imbricata</name>
    <name type="common">Atlantic pearl-oyster</name>
    <name type="synonym">Pinctada martensii</name>
    <dbReference type="NCBI Taxonomy" id="66713"/>
    <lineage>
        <taxon>Eukaryota</taxon>
        <taxon>Metazoa</taxon>
        <taxon>Spiralia</taxon>
        <taxon>Lophotrochozoa</taxon>
        <taxon>Mollusca</taxon>
        <taxon>Bivalvia</taxon>
        <taxon>Autobranchia</taxon>
        <taxon>Pteriomorphia</taxon>
        <taxon>Pterioida</taxon>
        <taxon>Pterioidea</taxon>
        <taxon>Pteriidae</taxon>
        <taxon>Pinctada</taxon>
    </lineage>
</organism>
<dbReference type="GO" id="GO:0030170">
    <property type="term" value="F:pyridoxal phosphate binding"/>
    <property type="evidence" value="ECO:0007669"/>
    <property type="project" value="InterPro"/>
</dbReference>
<keyword evidence="1" id="KW-0812">Transmembrane</keyword>
<accession>A0AA89C341</accession>
<gene>
    <name evidence="3" type="ORF">FSP39_007202</name>
</gene>
<dbReference type="SUPFAM" id="SSF50800">
    <property type="entry name" value="PK beta-barrel domain-like"/>
    <property type="match status" value="1"/>
</dbReference>
<dbReference type="GO" id="GO:0003824">
    <property type="term" value="F:catalytic activity"/>
    <property type="evidence" value="ECO:0007669"/>
    <property type="project" value="InterPro"/>
</dbReference>
<dbReference type="InterPro" id="IPR011037">
    <property type="entry name" value="Pyrv_Knase-like_insert_dom_sf"/>
</dbReference>
<comment type="caution">
    <text evidence="3">The sequence shown here is derived from an EMBL/GenBank/DDBJ whole genome shotgun (WGS) entry which is preliminary data.</text>
</comment>
<dbReference type="InterPro" id="IPR005302">
    <property type="entry name" value="MoCF_Sase_C"/>
</dbReference>
<dbReference type="PANTHER" id="PTHR14237">
    <property type="entry name" value="MOLYBDOPTERIN COFACTOR SULFURASE MOSC"/>
    <property type="match status" value="1"/>
</dbReference>
<feature type="transmembrane region" description="Helical" evidence="1">
    <location>
        <begin position="6"/>
        <end position="26"/>
    </location>
</feature>
<dbReference type="PANTHER" id="PTHR14237:SF19">
    <property type="entry name" value="MITOCHONDRIAL AMIDOXIME REDUCING COMPONENT 1"/>
    <property type="match status" value="1"/>
</dbReference>
<keyword evidence="4" id="KW-1185">Reference proteome</keyword>
<dbReference type="Pfam" id="PF03473">
    <property type="entry name" value="MOSC"/>
    <property type="match status" value="1"/>
</dbReference>
<reference evidence="3" key="1">
    <citation type="submission" date="2019-08" db="EMBL/GenBank/DDBJ databases">
        <title>The improved chromosome-level genome for the pearl oyster Pinctada fucata martensii using PacBio sequencing and Hi-C.</title>
        <authorList>
            <person name="Zheng Z."/>
        </authorList>
    </citation>
    <scope>NUCLEOTIDE SEQUENCE</scope>
    <source>
        <strain evidence="3">ZZ-2019</strain>
        <tissue evidence="3">Adductor muscle</tissue>
    </source>
</reference>
<dbReference type="Pfam" id="PF03476">
    <property type="entry name" value="MOSC_N"/>
    <property type="match status" value="1"/>
</dbReference>